<dbReference type="SUPFAM" id="SSF53756">
    <property type="entry name" value="UDP-Glycosyltransferase/glycogen phosphorylase"/>
    <property type="match status" value="1"/>
</dbReference>
<dbReference type="PANTHER" id="PTHR48048:SF45">
    <property type="entry name" value="GLYCOSYLTRANSFERASE"/>
    <property type="match status" value="1"/>
</dbReference>
<comment type="similarity">
    <text evidence="1">Belongs to the UDP-glycosyltransferase family.</text>
</comment>
<organism evidence="2 3">
    <name type="scientific">Linum trigynum</name>
    <dbReference type="NCBI Taxonomy" id="586398"/>
    <lineage>
        <taxon>Eukaryota</taxon>
        <taxon>Viridiplantae</taxon>
        <taxon>Streptophyta</taxon>
        <taxon>Embryophyta</taxon>
        <taxon>Tracheophyta</taxon>
        <taxon>Spermatophyta</taxon>
        <taxon>Magnoliopsida</taxon>
        <taxon>eudicotyledons</taxon>
        <taxon>Gunneridae</taxon>
        <taxon>Pentapetalae</taxon>
        <taxon>rosids</taxon>
        <taxon>fabids</taxon>
        <taxon>Malpighiales</taxon>
        <taxon>Linaceae</taxon>
        <taxon>Linum</taxon>
    </lineage>
</organism>
<keyword evidence="3" id="KW-1185">Reference proteome</keyword>
<evidence type="ECO:0000313" key="3">
    <source>
        <dbReference type="Proteomes" id="UP001497516"/>
    </source>
</evidence>
<dbReference type="AlphaFoldDB" id="A0AAV2CHS4"/>
<evidence type="ECO:0000313" key="2">
    <source>
        <dbReference type="EMBL" id="CAL1356110.1"/>
    </source>
</evidence>
<dbReference type="EMBL" id="OZ034813">
    <property type="protein sequence ID" value="CAL1356110.1"/>
    <property type="molecule type" value="Genomic_DNA"/>
</dbReference>
<dbReference type="GO" id="GO:0035251">
    <property type="term" value="F:UDP-glucosyltransferase activity"/>
    <property type="evidence" value="ECO:0007669"/>
    <property type="project" value="InterPro"/>
</dbReference>
<reference evidence="2 3" key="1">
    <citation type="submission" date="2024-04" db="EMBL/GenBank/DDBJ databases">
        <authorList>
            <person name="Fracassetti M."/>
        </authorList>
    </citation>
    <scope>NUCLEOTIDE SEQUENCE [LARGE SCALE GENOMIC DNA]</scope>
</reference>
<evidence type="ECO:0000256" key="1">
    <source>
        <dbReference type="ARBA" id="ARBA00009995"/>
    </source>
</evidence>
<protein>
    <submittedName>
        <fullName evidence="2">Uncharacterized protein</fullName>
    </submittedName>
</protein>
<name>A0AAV2CHS4_9ROSI</name>
<sequence length="344" mass="38064">MSVQSGQNSPNPFHNVFRERLCPLASSPLAMSLTFSSRNAPMLPKQRNTTVNLLIDRHAALSIYLLIITTPSTVVAITCYTGSLPADSPRLTLLHLPNDDPPPAADGDFSLIETQKPRVREVVSAAIGRFPDGARLAGFVLDMFCTSIVDVAEEFGVPSFIFFTSPASILDFILHIQTSHDGDEGFEITEFEGTELVVPSWANPISRWAFPNNVVKKELIQSFYRIARDFMRTKGTLVNSVKELESCAVDALSSFPKVYPVGPILNLKGDGDGGTKKEEVIEWLDRQPESTVVFLYFGSMGAFREEQVREIANGLEVSGQSLSLKTLWKGFGEFWPYWTGITHL</sequence>
<dbReference type="InterPro" id="IPR050481">
    <property type="entry name" value="UDP-glycosyltransf_plant"/>
</dbReference>
<accession>A0AAV2CHS4</accession>
<dbReference type="Proteomes" id="UP001497516">
    <property type="component" value="Chromosome 1"/>
</dbReference>
<gene>
    <name evidence="2" type="ORF">LTRI10_LOCUS3830</name>
</gene>
<dbReference type="PANTHER" id="PTHR48048">
    <property type="entry name" value="GLYCOSYLTRANSFERASE"/>
    <property type="match status" value="1"/>
</dbReference>
<dbReference type="Gene3D" id="3.40.50.2000">
    <property type="entry name" value="Glycogen Phosphorylase B"/>
    <property type="match status" value="2"/>
</dbReference>
<proteinExistence type="inferred from homology"/>